<evidence type="ECO:0000256" key="3">
    <source>
        <dbReference type="ARBA" id="ARBA00022630"/>
    </source>
</evidence>
<protein>
    <recommendedName>
        <fullName evidence="8">Glucose-methanol-choline oxidoreductase N-terminal domain-containing protein</fullName>
    </recommendedName>
</protein>
<dbReference type="GO" id="GO:0016614">
    <property type="term" value="F:oxidoreductase activity, acting on CH-OH group of donors"/>
    <property type="evidence" value="ECO:0007669"/>
    <property type="project" value="InterPro"/>
</dbReference>
<dbReference type="Proteomes" id="UP001215598">
    <property type="component" value="Unassembled WGS sequence"/>
</dbReference>
<evidence type="ECO:0000256" key="5">
    <source>
        <dbReference type="ARBA" id="ARBA00022827"/>
    </source>
</evidence>
<evidence type="ECO:0000313" key="9">
    <source>
        <dbReference type="EMBL" id="KAJ7717134.1"/>
    </source>
</evidence>
<evidence type="ECO:0000259" key="8">
    <source>
        <dbReference type="Pfam" id="PF00732"/>
    </source>
</evidence>
<feature type="domain" description="Glucose-methanol-choline oxidoreductase N-terminal" evidence="8">
    <location>
        <begin position="9"/>
        <end position="77"/>
    </location>
</feature>
<evidence type="ECO:0000313" key="10">
    <source>
        <dbReference type="Proteomes" id="UP001215598"/>
    </source>
</evidence>
<evidence type="ECO:0000256" key="2">
    <source>
        <dbReference type="ARBA" id="ARBA00010790"/>
    </source>
</evidence>
<evidence type="ECO:0000256" key="7">
    <source>
        <dbReference type="ARBA" id="ARBA00023180"/>
    </source>
</evidence>
<dbReference type="PANTHER" id="PTHR11552">
    <property type="entry name" value="GLUCOSE-METHANOL-CHOLINE GMC OXIDOREDUCTASE"/>
    <property type="match status" value="1"/>
</dbReference>
<dbReference type="InterPro" id="IPR036188">
    <property type="entry name" value="FAD/NAD-bd_sf"/>
</dbReference>
<dbReference type="Gene3D" id="3.30.560.10">
    <property type="entry name" value="Glucose Oxidase, domain 3"/>
    <property type="match status" value="1"/>
</dbReference>
<gene>
    <name evidence="9" type="ORF">B0H16DRAFT_1740755</name>
</gene>
<dbReference type="PANTHER" id="PTHR11552:SF201">
    <property type="entry name" value="GLUCOSE-METHANOL-CHOLINE OXIDOREDUCTASE N-TERMINAL DOMAIN-CONTAINING PROTEIN"/>
    <property type="match status" value="1"/>
</dbReference>
<reference evidence="9" key="1">
    <citation type="submission" date="2023-03" db="EMBL/GenBank/DDBJ databases">
        <title>Massive genome expansion in bonnet fungi (Mycena s.s.) driven by repeated elements and novel gene families across ecological guilds.</title>
        <authorList>
            <consortium name="Lawrence Berkeley National Laboratory"/>
            <person name="Harder C.B."/>
            <person name="Miyauchi S."/>
            <person name="Viragh M."/>
            <person name="Kuo A."/>
            <person name="Thoen E."/>
            <person name="Andreopoulos B."/>
            <person name="Lu D."/>
            <person name="Skrede I."/>
            <person name="Drula E."/>
            <person name="Henrissat B."/>
            <person name="Morin E."/>
            <person name="Kohler A."/>
            <person name="Barry K."/>
            <person name="LaButti K."/>
            <person name="Morin E."/>
            <person name="Salamov A."/>
            <person name="Lipzen A."/>
            <person name="Mereny Z."/>
            <person name="Hegedus B."/>
            <person name="Baldrian P."/>
            <person name="Stursova M."/>
            <person name="Weitz H."/>
            <person name="Taylor A."/>
            <person name="Grigoriev I.V."/>
            <person name="Nagy L.G."/>
            <person name="Martin F."/>
            <person name="Kauserud H."/>
        </authorList>
    </citation>
    <scope>NUCLEOTIDE SEQUENCE</scope>
    <source>
        <strain evidence="9">CBHHK182m</strain>
    </source>
</reference>
<dbReference type="GO" id="GO:0050660">
    <property type="term" value="F:flavin adenine dinucleotide binding"/>
    <property type="evidence" value="ECO:0007669"/>
    <property type="project" value="InterPro"/>
</dbReference>
<name>A0AAD7MH12_9AGAR</name>
<keyword evidence="3" id="KW-0285">Flavoprotein</keyword>
<proteinExistence type="inferred from homology"/>
<dbReference type="InterPro" id="IPR000172">
    <property type="entry name" value="GMC_OxRdtase_N"/>
</dbReference>
<keyword evidence="10" id="KW-1185">Reference proteome</keyword>
<comment type="caution">
    <text evidence="9">The sequence shown here is derived from an EMBL/GenBank/DDBJ whole genome shotgun (WGS) entry which is preliminary data.</text>
</comment>
<evidence type="ECO:0000256" key="6">
    <source>
        <dbReference type="ARBA" id="ARBA00023002"/>
    </source>
</evidence>
<evidence type="ECO:0000256" key="1">
    <source>
        <dbReference type="ARBA" id="ARBA00001974"/>
    </source>
</evidence>
<dbReference type="EMBL" id="JARKIB010000281">
    <property type="protein sequence ID" value="KAJ7717134.1"/>
    <property type="molecule type" value="Genomic_DNA"/>
</dbReference>
<keyword evidence="5" id="KW-0274">FAD</keyword>
<comment type="similarity">
    <text evidence="2">Belongs to the GMC oxidoreductase family.</text>
</comment>
<dbReference type="InterPro" id="IPR012132">
    <property type="entry name" value="GMC_OxRdtase"/>
</dbReference>
<keyword evidence="6" id="KW-0560">Oxidoreductase</keyword>
<dbReference type="SUPFAM" id="SSF51905">
    <property type="entry name" value="FAD/NAD(P)-binding domain"/>
    <property type="match status" value="1"/>
</dbReference>
<dbReference type="Gene3D" id="3.50.50.60">
    <property type="entry name" value="FAD/NAD(P)-binding domain"/>
    <property type="match status" value="1"/>
</dbReference>
<evidence type="ECO:0000256" key="4">
    <source>
        <dbReference type="ARBA" id="ARBA00022729"/>
    </source>
</evidence>
<dbReference type="AlphaFoldDB" id="A0AAD7MH12"/>
<accession>A0AAD7MH12</accession>
<keyword evidence="7" id="KW-0325">Glycoprotein</keyword>
<organism evidence="9 10">
    <name type="scientific">Mycena metata</name>
    <dbReference type="NCBI Taxonomy" id="1033252"/>
    <lineage>
        <taxon>Eukaryota</taxon>
        <taxon>Fungi</taxon>
        <taxon>Dikarya</taxon>
        <taxon>Basidiomycota</taxon>
        <taxon>Agaricomycotina</taxon>
        <taxon>Agaricomycetes</taxon>
        <taxon>Agaricomycetidae</taxon>
        <taxon>Agaricales</taxon>
        <taxon>Marasmiineae</taxon>
        <taxon>Mycenaceae</taxon>
        <taxon>Mycena</taxon>
    </lineage>
</organism>
<sequence length="129" mass="14337">MFSTAQKEANGRPIFLPRGKGLGGSTLINVMELTRASSVEYDAIEELGNPGWNWNEFLKYFKKSEIFVYSPQEAEAYGMHFDDNAHGSDRPLKKTFPRCMDTLAQLALQTADILGIYRNPDPVGDACSG</sequence>
<comment type="cofactor">
    <cofactor evidence="1">
        <name>FAD</name>
        <dbReference type="ChEBI" id="CHEBI:57692"/>
    </cofactor>
</comment>
<keyword evidence="4" id="KW-0732">Signal</keyword>
<dbReference type="Pfam" id="PF00732">
    <property type="entry name" value="GMC_oxred_N"/>
    <property type="match status" value="1"/>
</dbReference>